<reference evidence="3" key="1">
    <citation type="journal article" date="2019" name="Int. J. Syst. Evol. Microbiol.">
        <title>The Global Catalogue of Microorganisms (GCM) 10K type strain sequencing project: providing services to taxonomists for standard genome sequencing and annotation.</title>
        <authorList>
            <consortium name="The Broad Institute Genomics Platform"/>
            <consortium name="The Broad Institute Genome Sequencing Center for Infectious Disease"/>
            <person name="Wu L."/>
            <person name="Ma J."/>
        </authorList>
    </citation>
    <scope>NUCLEOTIDE SEQUENCE [LARGE SCALE GENOMIC DNA]</scope>
    <source>
        <strain evidence="3">CGMCC 4.7275</strain>
    </source>
</reference>
<evidence type="ECO:0000313" key="2">
    <source>
        <dbReference type="EMBL" id="GGJ81998.1"/>
    </source>
</evidence>
<name>A0ABQ2DZR8_9ACTN</name>
<dbReference type="RefSeq" id="WP_189106226.1">
    <property type="nucleotide sequence ID" value="NZ_BMMV01000003.1"/>
</dbReference>
<dbReference type="Pfam" id="PF13936">
    <property type="entry name" value="HTH_38"/>
    <property type="match status" value="1"/>
</dbReference>
<feature type="domain" description="Transposase IS30-like HTH" evidence="1">
    <location>
        <begin position="7"/>
        <end position="41"/>
    </location>
</feature>
<evidence type="ECO:0000259" key="1">
    <source>
        <dbReference type="Pfam" id="PF13936"/>
    </source>
</evidence>
<dbReference type="Gene3D" id="1.10.10.60">
    <property type="entry name" value="Homeodomain-like"/>
    <property type="match status" value="1"/>
</dbReference>
<keyword evidence="3" id="KW-1185">Reference proteome</keyword>
<accession>A0ABQ2DZR8</accession>
<proteinExistence type="predicted"/>
<dbReference type="InterPro" id="IPR025246">
    <property type="entry name" value="IS30-like_HTH"/>
</dbReference>
<protein>
    <recommendedName>
        <fullName evidence="1">Transposase IS30-like HTH domain-containing protein</fullName>
    </recommendedName>
</protein>
<gene>
    <name evidence="2" type="ORF">GCM10011583_11880</name>
</gene>
<dbReference type="Proteomes" id="UP000660265">
    <property type="component" value="Unassembled WGS sequence"/>
</dbReference>
<sequence>MASTRPVTDEERKEIRRLHGEGKSRNAIAKYLRRSGRTISKIVAEMGLSFDRATMTAVATEARSMDLAARRLRLAEDLQVDAERMRRQLWEPAVVFNFGGKDNTFEKRTLPEAPAEMKKTIMGAVGIAIDRSLKLAPPKDETGTEEGIALITNLMSGLTAIHRARQEQEATEGA</sequence>
<dbReference type="EMBL" id="BMMV01000003">
    <property type="protein sequence ID" value="GGJ81998.1"/>
    <property type="molecule type" value="Genomic_DNA"/>
</dbReference>
<comment type="caution">
    <text evidence="2">The sequence shown here is derived from an EMBL/GenBank/DDBJ whole genome shotgun (WGS) entry which is preliminary data.</text>
</comment>
<organism evidence="2 3">
    <name type="scientific">Streptomyces camponoticapitis</name>
    <dbReference type="NCBI Taxonomy" id="1616125"/>
    <lineage>
        <taxon>Bacteria</taxon>
        <taxon>Bacillati</taxon>
        <taxon>Actinomycetota</taxon>
        <taxon>Actinomycetes</taxon>
        <taxon>Kitasatosporales</taxon>
        <taxon>Streptomycetaceae</taxon>
        <taxon>Streptomyces</taxon>
    </lineage>
</organism>
<evidence type="ECO:0000313" key="3">
    <source>
        <dbReference type="Proteomes" id="UP000660265"/>
    </source>
</evidence>